<name>A0A9P7GIF8_9AGAR</name>
<sequence length="149" mass="16647">MAHWSKVCIPVPTAEGLQAALDFVGTTIHNHRFPSAALLFLWSYYPAAPFQAVSTVLYRAPRAVFRWILGCFGFGEDGPRADSFAARYQSTHYGGYVPQDSYFARYQSIAAREYPVIYELDDDEGPGTASKVFGWSLFLAGFVVLFGWI</sequence>
<dbReference type="Proteomes" id="UP000717328">
    <property type="component" value="Unassembled WGS sequence"/>
</dbReference>
<dbReference type="EMBL" id="JABCKI010000277">
    <property type="protein sequence ID" value="KAG5651219.1"/>
    <property type="molecule type" value="Genomic_DNA"/>
</dbReference>
<dbReference type="InterPro" id="IPR038213">
    <property type="entry name" value="IFI6/IFI27-like_sf"/>
</dbReference>
<evidence type="ECO:0000313" key="2">
    <source>
        <dbReference type="Proteomes" id="UP000717328"/>
    </source>
</evidence>
<keyword evidence="2" id="KW-1185">Reference proteome</keyword>
<reference evidence="1" key="1">
    <citation type="submission" date="2021-02" db="EMBL/GenBank/DDBJ databases">
        <authorList>
            <person name="Nieuwenhuis M."/>
            <person name="Van De Peppel L.J.J."/>
        </authorList>
    </citation>
    <scope>NUCLEOTIDE SEQUENCE</scope>
    <source>
        <strain evidence="1">D49</strain>
    </source>
</reference>
<protein>
    <submittedName>
        <fullName evidence="1">Uncharacterized protein</fullName>
    </submittedName>
</protein>
<reference evidence="1" key="2">
    <citation type="submission" date="2021-10" db="EMBL/GenBank/DDBJ databases">
        <title>Phylogenomics reveals ancestral predisposition of the termite-cultivated fungus Termitomyces towards a domesticated lifestyle.</title>
        <authorList>
            <person name="Auxier B."/>
            <person name="Grum-Grzhimaylo A."/>
            <person name="Cardenas M.E."/>
            <person name="Lodge J.D."/>
            <person name="Laessoe T."/>
            <person name="Pedersen O."/>
            <person name="Smith M.E."/>
            <person name="Kuyper T.W."/>
            <person name="Franco-Molano E.A."/>
            <person name="Baroni T.J."/>
            <person name="Aanen D.K."/>
        </authorList>
    </citation>
    <scope>NUCLEOTIDE SEQUENCE</scope>
    <source>
        <strain evidence="1">D49</strain>
    </source>
</reference>
<gene>
    <name evidence="1" type="ORF">H0H81_009448</name>
</gene>
<evidence type="ECO:0000313" key="1">
    <source>
        <dbReference type="EMBL" id="KAG5651219.1"/>
    </source>
</evidence>
<dbReference type="AlphaFoldDB" id="A0A9P7GIF8"/>
<dbReference type="Gene3D" id="6.10.110.10">
    <property type="match status" value="1"/>
</dbReference>
<organism evidence="1 2">
    <name type="scientific">Sphagnurus paluster</name>
    <dbReference type="NCBI Taxonomy" id="117069"/>
    <lineage>
        <taxon>Eukaryota</taxon>
        <taxon>Fungi</taxon>
        <taxon>Dikarya</taxon>
        <taxon>Basidiomycota</taxon>
        <taxon>Agaricomycotina</taxon>
        <taxon>Agaricomycetes</taxon>
        <taxon>Agaricomycetidae</taxon>
        <taxon>Agaricales</taxon>
        <taxon>Tricholomatineae</taxon>
        <taxon>Lyophyllaceae</taxon>
        <taxon>Sphagnurus</taxon>
    </lineage>
</organism>
<proteinExistence type="predicted"/>
<accession>A0A9P7GIF8</accession>
<comment type="caution">
    <text evidence="1">The sequence shown here is derived from an EMBL/GenBank/DDBJ whole genome shotgun (WGS) entry which is preliminary data.</text>
</comment>
<dbReference type="OrthoDB" id="440424at2759"/>